<evidence type="ECO:0000313" key="2">
    <source>
        <dbReference type="Proteomes" id="UP000299102"/>
    </source>
</evidence>
<organism evidence="1 2">
    <name type="scientific">Eumeta variegata</name>
    <name type="common">Bagworm moth</name>
    <name type="synonym">Eumeta japonica</name>
    <dbReference type="NCBI Taxonomy" id="151549"/>
    <lineage>
        <taxon>Eukaryota</taxon>
        <taxon>Metazoa</taxon>
        <taxon>Ecdysozoa</taxon>
        <taxon>Arthropoda</taxon>
        <taxon>Hexapoda</taxon>
        <taxon>Insecta</taxon>
        <taxon>Pterygota</taxon>
        <taxon>Neoptera</taxon>
        <taxon>Endopterygota</taxon>
        <taxon>Lepidoptera</taxon>
        <taxon>Glossata</taxon>
        <taxon>Ditrysia</taxon>
        <taxon>Tineoidea</taxon>
        <taxon>Psychidae</taxon>
        <taxon>Oiketicinae</taxon>
        <taxon>Eumeta</taxon>
    </lineage>
</organism>
<gene>
    <name evidence="1" type="ORF">EVAR_12946_1</name>
</gene>
<dbReference type="Proteomes" id="UP000299102">
    <property type="component" value="Unassembled WGS sequence"/>
</dbReference>
<dbReference type="AlphaFoldDB" id="A0A4C1TVU3"/>
<proteinExistence type="predicted"/>
<name>A0A4C1TVU3_EUMVA</name>
<evidence type="ECO:0000313" key="1">
    <source>
        <dbReference type="EMBL" id="GBP18163.1"/>
    </source>
</evidence>
<comment type="caution">
    <text evidence="1">The sequence shown here is derived from an EMBL/GenBank/DDBJ whole genome shotgun (WGS) entry which is preliminary data.</text>
</comment>
<dbReference type="EMBL" id="BGZK01000093">
    <property type="protein sequence ID" value="GBP18163.1"/>
    <property type="molecule type" value="Genomic_DNA"/>
</dbReference>
<protein>
    <submittedName>
        <fullName evidence="1">Uncharacterized protein</fullName>
    </submittedName>
</protein>
<dbReference type="OrthoDB" id="10050074at2759"/>
<reference evidence="1 2" key="1">
    <citation type="journal article" date="2019" name="Commun. Biol.">
        <title>The bagworm genome reveals a unique fibroin gene that provides high tensile strength.</title>
        <authorList>
            <person name="Kono N."/>
            <person name="Nakamura H."/>
            <person name="Ohtoshi R."/>
            <person name="Tomita M."/>
            <person name="Numata K."/>
            <person name="Arakawa K."/>
        </authorList>
    </citation>
    <scope>NUCLEOTIDE SEQUENCE [LARGE SCALE GENOMIC DNA]</scope>
</reference>
<sequence length="121" mass="14232">MLNVKNPLQFNYKYLGVTLNRNLHFEDHIERVRKIVIFYRGRLSAMLGLDRDLELSTIAKYMKDVSKRIFDITESQPNALLRSAASYEVQTYHLIHRSRKVFIDPPNALTAKVESRRNTHD</sequence>
<accession>A0A4C1TVU3</accession>
<keyword evidence="2" id="KW-1185">Reference proteome</keyword>